<sequence length="233" mass="26303">MKVQEYILLIFAAISFWAEAIAPRVSQGFPYESLDWPTMPDISGSSPTGYDKSSSSGYDKSSEEDNCNEDSCGNIYKFTARKPNGQNVCLQQYVGKVLIIVNYASACGFTYNNVRTLSDFAERYRKCGLEILVFPSNDFLQNIGGDIAAEEFANNHPEFEVFSEICVNGRSQHPLYRFLKNKLPGACNAKPIKWNFTKFVVDRNGCPVQRYAATDSFKDIEDLVQELLKDQRC</sequence>
<evidence type="ECO:0000256" key="4">
    <source>
        <dbReference type="RuleBase" id="RU000499"/>
    </source>
</evidence>
<gene>
    <name evidence="7" type="ORF">MEUPH1_LOCUS19919</name>
</gene>
<feature type="chain" id="PRO_5043494260" description="Glutathione peroxidase" evidence="6">
    <location>
        <begin position="21"/>
        <end position="233"/>
    </location>
</feature>
<evidence type="ECO:0000256" key="2">
    <source>
        <dbReference type="ARBA" id="ARBA00022559"/>
    </source>
</evidence>
<accession>A0AAV0XAM7</accession>
<protein>
    <recommendedName>
        <fullName evidence="4">Glutathione peroxidase</fullName>
    </recommendedName>
</protein>
<dbReference type="PROSITE" id="PS51355">
    <property type="entry name" value="GLUTATHIONE_PEROXID_3"/>
    <property type="match status" value="1"/>
</dbReference>
<dbReference type="SUPFAM" id="SSF52833">
    <property type="entry name" value="Thioredoxin-like"/>
    <property type="match status" value="1"/>
</dbReference>
<dbReference type="InterPro" id="IPR036249">
    <property type="entry name" value="Thioredoxin-like_sf"/>
</dbReference>
<dbReference type="Pfam" id="PF00255">
    <property type="entry name" value="GSHPx"/>
    <property type="match status" value="1"/>
</dbReference>
<comment type="caution">
    <text evidence="7">The sequence shown here is derived from an EMBL/GenBank/DDBJ whole genome shotgun (WGS) entry which is preliminary data.</text>
</comment>
<evidence type="ECO:0000256" key="1">
    <source>
        <dbReference type="ARBA" id="ARBA00006926"/>
    </source>
</evidence>
<dbReference type="GO" id="GO:0004601">
    <property type="term" value="F:peroxidase activity"/>
    <property type="evidence" value="ECO:0007669"/>
    <property type="project" value="UniProtKB-KW"/>
</dbReference>
<keyword evidence="8" id="KW-1185">Reference proteome</keyword>
<dbReference type="PANTHER" id="PTHR11592:SF78">
    <property type="entry name" value="GLUTATHIONE PEROXIDASE"/>
    <property type="match status" value="1"/>
</dbReference>
<organism evidence="7 8">
    <name type="scientific">Macrosiphum euphorbiae</name>
    <name type="common">potato aphid</name>
    <dbReference type="NCBI Taxonomy" id="13131"/>
    <lineage>
        <taxon>Eukaryota</taxon>
        <taxon>Metazoa</taxon>
        <taxon>Ecdysozoa</taxon>
        <taxon>Arthropoda</taxon>
        <taxon>Hexapoda</taxon>
        <taxon>Insecta</taxon>
        <taxon>Pterygota</taxon>
        <taxon>Neoptera</taxon>
        <taxon>Paraneoptera</taxon>
        <taxon>Hemiptera</taxon>
        <taxon>Sternorrhyncha</taxon>
        <taxon>Aphidomorpha</taxon>
        <taxon>Aphidoidea</taxon>
        <taxon>Aphididae</taxon>
        <taxon>Macrosiphini</taxon>
        <taxon>Macrosiphum</taxon>
    </lineage>
</organism>
<evidence type="ECO:0000256" key="3">
    <source>
        <dbReference type="ARBA" id="ARBA00023002"/>
    </source>
</evidence>
<dbReference type="EMBL" id="CARXXK010000004">
    <property type="protein sequence ID" value="CAI6365176.1"/>
    <property type="molecule type" value="Genomic_DNA"/>
</dbReference>
<evidence type="ECO:0000313" key="8">
    <source>
        <dbReference type="Proteomes" id="UP001160148"/>
    </source>
</evidence>
<dbReference type="PANTHER" id="PTHR11592">
    <property type="entry name" value="GLUTATHIONE PEROXIDASE"/>
    <property type="match status" value="1"/>
</dbReference>
<evidence type="ECO:0000256" key="5">
    <source>
        <dbReference type="SAM" id="MobiDB-lite"/>
    </source>
</evidence>
<comment type="similarity">
    <text evidence="1 4">Belongs to the glutathione peroxidase family.</text>
</comment>
<keyword evidence="6" id="KW-0732">Signal</keyword>
<dbReference type="CDD" id="cd00340">
    <property type="entry name" value="GSH_Peroxidase"/>
    <property type="match status" value="1"/>
</dbReference>
<dbReference type="Proteomes" id="UP001160148">
    <property type="component" value="Unassembled WGS sequence"/>
</dbReference>
<dbReference type="InterPro" id="IPR000889">
    <property type="entry name" value="Glutathione_peroxidase"/>
</dbReference>
<keyword evidence="3 4" id="KW-0560">Oxidoreductase</keyword>
<dbReference type="Gene3D" id="3.40.30.10">
    <property type="entry name" value="Glutaredoxin"/>
    <property type="match status" value="1"/>
</dbReference>
<feature type="region of interest" description="Disordered" evidence="5">
    <location>
        <begin position="42"/>
        <end position="67"/>
    </location>
</feature>
<evidence type="ECO:0000256" key="6">
    <source>
        <dbReference type="SAM" id="SignalP"/>
    </source>
</evidence>
<reference evidence="7 8" key="1">
    <citation type="submission" date="2023-01" db="EMBL/GenBank/DDBJ databases">
        <authorList>
            <person name="Whitehead M."/>
        </authorList>
    </citation>
    <scope>NUCLEOTIDE SEQUENCE [LARGE SCALE GENOMIC DNA]</scope>
</reference>
<keyword evidence="2 4" id="KW-0575">Peroxidase</keyword>
<evidence type="ECO:0000313" key="7">
    <source>
        <dbReference type="EMBL" id="CAI6365176.1"/>
    </source>
</evidence>
<name>A0AAV0XAM7_9HEMI</name>
<feature type="signal peptide" evidence="6">
    <location>
        <begin position="1"/>
        <end position="20"/>
    </location>
</feature>
<proteinExistence type="inferred from homology"/>
<dbReference type="AlphaFoldDB" id="A0AAV0XAM7"/>
<dbReference type="GO" id="GO:0006979">
    <property type="term" value="P:response to oxidative stress"/>
    <property type="evidence" value="ECO:0007669"/>
    <property type="project" value="InterPro"/>
</dbReference>
<feature type="compositionally biased region" description="Low complexity" evidence="5">
    <location>
        <begin position="49"/>
        <end position="59"/>
    </location>
</feature>
<dbReference type="PRINTS" id="PR01011">
    <property type="entry name" value="GLUTPROXDASE"/>
</dbReference>